<evidence type="ECO:0000256" key="1">
    <source>
        <dbReference type="ARBA" id="ARBA00000085"/>
    </source>
</evidence>
<proteinExistence type="predicted"/>
<evidence type="ECO:0000256" key="5">
    <source>
        <dbReference type="ARBA" id="ARBA00022553"/>
    </source>
</evidence>
<dbReference type="AlphaFoldDB" id="A0A6S6SGQ2"/>
<evidence type="ECO:0000313" key="17">
    <source>
        <dbReference type="EMBL" id="CAA6802125.1"/>
    </source>
</evidence>
<dbReference type="Gene3D" id="1.10.287.130">
    <property type="match status" value="1"/>
</dbReference>
<dbReference type="SUPFAM" id="SSF47384">
    <property type="entry name" value="Homodimeric domain of signal transducing histidine kinase"/>
    <property type="match status" value="1"/>
</dbReference>
<dbReference type="PANTHER" id="PTHR45528">
    <property type="entry name" value="SENSOR HISTIDINE KINASE CPXA"/>
    <property type="match status" value="1"/>
</dbReference>
<dbReference type="PANTHER" id="PTHR45528:SF1">
    <property type="entry name" value="SENSOR HISTIDINE KINASE CPXA"/>
    <property type="match status" value="1"/>
</dbReference>
<evidence type="ECO:0000259" key="16">
    <source>
        <dbReference type="PROSITE" id="PS50885"/>
    </source>
</evidence>
<dbReference type="Pfam" id="PF00512">
    <property type="entry name" value="HisKA"/>
    <property type="match status" value="1"/>
</dbReference>
<dbReference type="PROSITE" id="PS50885">
    <property type="entry name" value="HAMP"/>
    <property type="match status" value="1"/>
</dbReference>
<evidence type="ECO:0000256" key="2">
    <source>
        <dbReference type="ARBA" id="ARBA00004651"/>
    </source>
</evidence>
<reference evidence="17" key="1">
    <citation type="submission" date="2020-01" db="EMBL/GenBank/DDBJ databases">
        <authorList>
            <person name="Meier V. D."/>
            <person name="Meier V D."/>
        </authorList>
    </citation>
    <scope>NUCLEOTIDE SEQUENCE</scope>
    <source>
        <strain evidence="17">HLG_WM_MAG_07</strain>
    </source>
</reference>
<keyword evidence="12" id="KW-0902">Two-component regulatory system</keyword>
<dbReference type="InterPro" id="IPR036890">
    <property type="entry name" value="HATPase_C_sf"/>
</dbReference>
<keyword evidence="9 17" id="KW-0418">Kinase</keyword>
<keyword evidence="11 14" id="KW-1133">Transmembrane helix</keyword>
<dbReference type="PRINTS" id="PR00344">
    <property type="entry name" value="BCTRLSENSOR"/>
</dbReference>
<dbReference type="SMART" id="SM00387">
    <property type="entry name" value="HATPase_c"/>
    <property type="match status" value="1"/>
</dbReference>
<evidence type="ECO:0000256" key="10">
    <source>
        <dbReference type="ARBA" id="ARBA00022840"/>
    </source>
</evidence>
<dbReference type="InterPro" id="IPR003661">
    <property type="entry name" value="HisK_dim/P_dom"/>
</dbReference>
<keyword evidence="8" id="KW-0547">Nucleotide-binding</keyword>
<feature type="domain" description="HAMP" evidence="16">
    <location>
        <begin position="169"/>
        <end position="224"/>
    </location>
</feature>
<evidence type="ECO:0000256" key="11">
    <source>
        <dbReference type="ARBA" id="ARBA00022989"/>
    </source>
</evidence>
<dbReference type="CDD" id="cd00082">
    <property type="entry name" value="HisKA"/>
    <property type="match status" value="1"/>
</dbReference>
<evidence type="ECO:0000256" key="9">
    <source>
        <dbReference type="ARBA" id="ARBA00022777"/>
    </source>
</evidence>
<evidence type="ECO:0000256" key="12">
    <source>
        <dbReference type="ARBA" id="ARBA00023012"/>
    </source>
</evidence>
<dbReference type="EMBL" id="CACVAY010000010">
    <property type="protein sequence ID" value="CAA6802125.1"/>
    <property type="molecule type" value="Genomic_DNA"/>
</dbReference>
<name>A0A6S6SGQ2_9GAMM</name>
<feature type="domain" description="Histidine kinase" evidence="15">
    <location>
        <begin position="232"/>
        <end position="449"/>
    </location>
</feature>
<dbReference type="Pfam" id="PF02518">
    <property type="entry name" value="HATPase_c"/>
    <property type="match status" value="1"/>
</dbReference>
<evidence type="ECO:0000256" key="7">
    <source>
        <dbReference type="ARBA" id="ARBA00022692"/>
    </source>
</evidence>
<evidence type="ECO:0000256" key="4">
    <source>
        <dbReference type="ARBA" id="ARBA00022475"/>
    </source>
</evidence>
<sequence>MGRLFWKIFLSFWLTLLLIISGVIWGTTLYLQHSDAFQAKDLRSRFVDRHVNSLSQVIEYSGAEAVTSMLNPSHRHPRARHQEFFILDEYGDELLGRNFDIDEPNITQHASVISPDGEYFRILSKQNMRPPPTALTLLPRPFRQSPAIFAMWLGIALLLSGFVCFWLALSITRPIRSLQQASKRLAAGELDTRVAHAMGNRRDEIADLGQDFNLMAERLQSLLVHQKQLLSDVSHELRSPLARLKVALGLAQKHPSNAIAGELKRIDLESNRLDDLIRQVLTLSRLDAGSVYRRDDYLDAAELLESIIQDCNYEMNGSRKRVVLQADTSGIIEANADLLRRALENVIRNAVRYTPDATDVMVTVQADANQPQQLVLRICDQGPGVPAQKINQLFEPFVRLSSARDRDSGGYGLGLAIAKRAVAFHNGTIRAWNQVSGGLCMEIILPTQTLSD</sequence>
<dbReference type="SMART" id="SM00388">
    <property type="entry name" value="HisKA"/>
    <property type="match status" value="1"/>
</dbReference>
<dbReference type="InterPro" id="IPR004358">
    <property type="entry name" value="Sig_transdc_His_kin-like_C"/>
</dbReference>
<organism evidence="17">
    <name type="scientific">uncultured Thiotrichaceae bacterium</name>
    <dbReference type="NCBI Taxonomy" id="298394"/>
    <lineage>
        <taxon>Bacteria</taxon>
        <taxon>Pseudomonadati</taxon>
        <taxon>Pseudomonadota</taxon>
        <taxon>Gammaproteobacteria</taxon>
        <taxon>Thiotrichales</taxon>
        <taxon>Thiotrichaceae</taxon>
        <taxon>environmental samples</taxon>
    </lineage>
</organism>
<evidence type="ECO:0000259" key="15">
    <source>
        <dbReference type="PROSITE" id="PS50109"/>
    </source>
</evidence>
<dbReference type="Gene3D" id="3.30.565.10">
    <property type="entry name" value="Histidine kinase-like ATPase, C-terminal domain"/>
    <property type="match status" value="1"/>
</dbReference>
<dbReference type="InterPro" id="IPR036097">
    <property type="entry name" value="HisK_dim/P_sf"/>
</dbReference>
<evidence type="ECO:0000256" key="6">
    <source>
        <dbReference type="ARBA" id="ARBA00022679"/>
    </source>
</evidence>
<accession>A0A6S6SGQ2</accession>
<comment type="catalytic activity">
    <reaction evidence="1">
        <text>ATP + protein L-histidine = ADP + protein N-phospho-L-histidine.</text>
        <dbReference type="EC" id="2.7.13.3"/>
    </reaction>
</comment>
<keyword evidence="13 14" id="KW-0472">Membrane</keyword>
<dbReference type="SUPFAM" id="SSF55874">
    <property type="entry name" value="ATPase domain of HSP90 chaperone/DNA topoisomerase II/histidine kinase"/>
    <property type="match status" value="1"/>
</dbReference>
<dbReference type="SMART" id="SM00304">
    <property type="entry name" value="HAMP"/>
    <property type="match status" value="1"/>
</dbReference>
<dbReference type="GO" id="GO:0000155">
    <property type="term" value="F:phosphorelay sensor kinase activity"/>
    <property type="evidence" value="ECO:0007669"/>
    <property type="project" value="InterPro"/>
</dbReference>
<dbReference type="InterPro" id="IPR050398">
    <property type="entry name" value="HssS/ArlS-like"/>
</dbReference>
<dbReference type="InterPro" id="IPR005467">
    <property type="entry name" value="His_kinase_dom"/>
</dbReference>
<keyword evidence="10" id="KW-0067">ATP-binding</keyword>
<dbReference type="GO" id="GO:0005524">
    <property type="term" value="F:ATP binding"/>
    <property type="evidence" value="ECO:0007669"/>
    <property type="project" value="UniProtKB-KW"/>
</dbReference>
<dbReference type="GO" id="GO:0005886">
    <property type="term" value="C:plasma membrane"/>
    <property type="evidence" value="ECO:0007669"/>
    <property type="project" value="UniProtKB-SubCell"/>
</dbReference>
<evidence type="ECO:0000256" key="3">
    <source>
        <dbReference type="ARBA" id="ARBA00012438"/>
    </source>
</evidence>
<keyword evidence="7 14" id="KW-0812">Transmembrane</keyword>
<dbReference type="InterPro" id="IPR003594">
    <property type="entry name" value="HATPase_dom"/>
</dbReference>
<keyword evidence="4" id="KW-1003">Cell membrane</keyword>
<keyword evidence="6" id="KW-0808">Transferase</keyword>
<feature type="transmembrane region" description="Helical" evidence="14">
    <location>
        <begin position="149"/>
        <end position="169"/>
    </location>
</feature>
<dbReference type="PROSITE" id="PS50109">
    <property type="entry name" value="HIS_KIN"/>
    <property type="match status" value="1"/>
</dbReference>
<dbReference type="InterPro" id="IPR003660">
    <property type="entry name" value="HAMP_dom"/>
</dbReference>
<protein>
    <recommendedName>
        <fullName evidence="3">histidine kinase</fullName>
        <ecNumber evidence="3">2.7.13.3</ecNumber>
    </recommendedName>
</protein>
<evidence type="ECO:0000256" key="14">
    <source>
        <dbReference type="SAM" id="Phobius"/>
    </source>
</evidence>
<gene>
    <name evidence="17" type="ORF">HELGO_WM10632</name>
</gene>
<dbReference type="SUPFAM" id="SSF158472">
    <property type="entry name" value="HAMP domain-like"/>
    <property type="match status" value="1"/>
</dbReference>
<dbReference type="EC" id="2.7.13.3" evidence="3"/>
<keyword evidence="5" id="KW-0597">Phosphoprotein</keyword>
<dbReference type="Gene3D" id="6.10.340.10">
    <property type="match status" value="1"/>
</dbReference>
<dbReference type="Pfam" id="PF00672">
    <property type="entry name" value="HAMP"/>
    <property type="match status" value="1"/>
</dbReference>
<evidence type="ECO:0000256" key="8">
    <source>
        <dbReference type="ARBA" id="ARBA00022741"/>
    </source>
</evidence>
<evidence type="ECO:0000256" key="13">
    <source>
        <dbReference type="ARBA" id="ARBA00023136"/>
    </source>
</evidence>
<comment type="subcellular location">
    <subcellularLocation>
        <location evidence="2">Cell membrane</location>
        <topology evidence="2">Multi-pass membrane protein</topology>
    </subcellularLocation>
</comment>
<dbReference type="CDD" id="cd06225">
    <property type="entry name" value="HAMP"/>
    <property type="match status" value="1"/>
</dbReference>